<accession>A0A7X1KML5</accession>
<comment type="caution">
    <text evidence="2">The sequence shown here is derived from an EMBL/GenBank/DDBJ whole genome shotgun (WGS) entry which is preliminary data.</text>
</comment>
<feature type="transmembrane region" description="Helical" evidence="1">
    <location>
        <begin position="20"/>
        <end position="42"/>
    </location>
</feature>
<keyword evidence="1" id="KW-1133">Transmembrane helix</keyword>
<keyword evidence="1" id="KW-0812">Transmembrane</keyword>
<dbReference type="RefSeq" id="WP_185665037.1">
    <property type="nucleotide sequence ID" value="NZ_JACLAW010000011.1"/>
</dbReference>
<protein>
    <submittedName>
        <fullName evidence="2">Uncharacterized protein</fullName>
    </submittedName>
</protein>
<sequence length="165" mass="17897">MIGATALPSGSPYFVTLIDFGMAGVLVGGGGLGIMLLTAGGASAREIQGPFRDDQPSPDLGSKERALWALRRARENAIRARKRWFSFENHHRAFSEMRAAILGVKKEFGVGGLLSLSKGSDDPSYRDLLGAYISYVDSYLPLLESDQVDAARQIANGFSWSRGWD</sequence>
<dbReference type="Proteomes" id="UP000566813">
    <property type="component" value="Unassembled WGS sequence"/>
</dbReference>
<gene>
    <name evidence="2" type="ORF">H7F51_14595</name>
</gene>
<dbReference type="EMBL" id="JACLAW010000011">
    <property type="protein sequence ID" value="MBC2666747.1"/>
    <property type="molecule type" value="Genomic_DNA"/>
</dbReference>
<keyword evidence="1" id="KW-0472">Membrane</keyword>
<keyword evidence="3" id="KW-1185">Reference proteome</keyword>
<evidence type="ECO:0000256" key="1">
    <source>
        <dbReference type="SAM" id="Phobius"/>
    </source>
</evidence>
<evidence type="ECO:0000313" key="3">
    <source>
        <dbReference type="Proteomes" id="UP000566813"/>
    </source>
</evidence>
<organism evidence="2 3">
    <name type="scientific">Novosphingobium flavum</name>
    <dbReference type="NCBI Taxonomy" id="1778672"/>
    <lineage>
        <taxon>Bacteria</taxon>
        <taxon>Pseudomonadati</taxon>
        <taxon>Pseudomonadota</taxon>
        <taxon>Alphaproteobacteria</taxon>
        <taxon>Sphingomonadales</taxon>
        <taxon>Sphingomonadaceae</taxon>
        <taxon>Novosphingobium</taxon>
    </lineage>
</organism>
<proteinExistence type="predicted"/>
<name>A0A7X1KML5_9SPHN</name>
<dbReference type="AlphaFoldDB" id="A0A7X1KML5"/>
<evidence type="ECO:0000313" key="2">
    <source>
        <dbReference type="EMBL" id="MBC2666747.1"/>
    </source>
</evidence>
<reference evidence="2 3" key="1">
    <citation type="submission" date="2020-08" db="EMBL/GenBank/DDBJ databases">
        <title>The genome sequence of type strain Novosphingobium flavum NBRC 111647.</title>
        <authorList>
            <person name="Liu Y."/>
        </authorList>
    </citation>
    <scope>NUCLEOTIDE SEQUENCE [LARGE SCALE GENOMIC DNA]</scope>
    <source>
        <strain evidence="2 3">NBRC 111647</strain>
    </source>
</reference>